<dbReference type="HAMAP" id="MF_01691">
    <property type="entry name" value="DapH"/>
    <property type="match status" value="1"/>
</dbReference>
<keyword evidence="5 7" id="KW-0457">Lysine biosynthesis</keyword>
<dbReference type="Pfam" id="PF08503">
    <property type="entry name" value="DapH_N"/>
    <property type="match status" value="1"/>
</dbReference>
<evidence type="ECO:0000256" key="3">
    <source>
        <dbReference type="ARBA" id="ARBA00022737"/>
    </source>
</evidence>
<evidence type="ECO:0000313" key="9">
    <source>
        <dbReference type="EMBL" id="SHL17544.1"/>
    </source>
</evidence>
<keyword evidence="1 7" id="KW-0028">Amino-acid biosynthesis</keyword>
<reference evidence="9 10" key="1">
    <citation type="submission" date="2016-11" db="EMBL/GenBank/DDBJ databases">
        <authorList>
            <person name="Jaros S."/>
            <person name="Januszkiewicz K."/>
            <person name="Wedrychowicz H."/>
        </authorList>
    </citation>
    <scope>NUCLEOTIDE SEQUENCE [LARGE SCALE GENOMIC DNA]</scope>
    <source>
        <strain evidence="9 10">DSM 14214</strain>
    </source>
</reference>
<dbReference type="Gene3D" id="3.30.70.250">
    <property type="entry name" value="Malonyl-CoA ACP transacylase, ACP-binding"/>
    <property type="match status" value="1"/>
</dbReference>
<dbReference type="GO" id="GO:0009089">
    <property type="term" value="P:lysine biosynthetic process via diaminopimelate"/>
    <property type="evidence" value="ECO:0007669"/>
    <property type="project" value="UniProtKB-UniRule"/>
</dbReference>
<accession>A0A1M6YGV9</accession>
<dbReference type="EMBL" id="FRAH01000074">
    <property type="protein sequence ID" value="SHL17544.1"/>
    <property type="molecule type" value="Genomic_DNA"/>
</dbReference>
<dbReference type="SUPFAM" id="SSF51161">
    <property type="entry name" value="Trimeric LpxA-like enzymes"/>
    <property type="match status" value="1"/>
</dbReference>
<evidence type="ECO:0000256" key="5">
    <source>
        <dbReference type="ARBA" id="ARBA00023154"/>
    </source>
</evidence>
<dbReference type="Pfam" id="PF14602">
    <property type="entry name" value="Hexapep_2"/>
    <property type="match status" value="1"/>
</dbReference>
<dbReference type="InterPro" id="IPR019873">
    <property type="entry name" value="DapH"/>
</dbReference>
<gene>
    <name evidence="7" type="primary">dapH</name>
    <name evidence="9" type="ORF">SAMN02745138_03005</name>
</gene>
<dbReference type="InterPro" id="IPR013710">
    <property type="entry name" value="DapH_N"/>
</dbReference>
<evidence type="ECO:0000313" key="10">
    <source>
        <dbReference type="Proteomes" id="UP000183975"/>
    </source>
</evidence>
<evidence type="ECO:0000256" key="6">
    <source>
        <dbReference type="ARBA" id="ARBA00023315"/>
    </source>
</evidence>
<dbReference type="InterPro" id="IPR050179">
    <property type="entry name" value="Trans_hexapeptide_repeat"/>
</dbReference>
<organism evidence="9 10">
    <name type="scientific">Anaerotignum lactatifermentans DSM 14214</name>
    <dbReference type="NCBI Taxonomy" id="1121323"/>
    <lineage>
        <taxon>Bacteria</taxon>
        <taxon>Bacillati</taxon>
        <taxon>Bacillota</taxon>
        <taxon>Clostridia</taxon>
        <taxon>Lachnospirales</taxon>
        <taxon>Anaerotignaceae</taxon>
        <taxon>Anaerotignum</taxon>
    </lineage>
</organism>
<dbReference type="UniPathway" id="UPA00034">
    <property type="reaction ID" value="UER00022"/>
</dbReference>
<dbReference type="Proteomes" id="UP000183975">
    <property type="component" value="Unassembled WGS sequence"/>
</dbReference>
<comment type="similarity">
    <text evidence="7">Belongs to the transferase hexapeptide repeat family. DapH subfamily.</text>
</comment>
<dbReference type="InterPro" id="IPR018357">
    <property type="entry name" value="Hexapep_transf_CS"/>
</dbReference>
<dbReference type="RefSeq" id="WP_022255728.1">
    <property type="nucleotide sequence ID" value="NZ_FRAH01000074.1"/>
</dbReference>
<evidence type="ECO:0000256" key="4">
    <source>
        <dbReference type="ARBA" id="ARBA00022915"/>
    </source>
</evidence>
<dbReference type="EC" id="2.3.1.89" evidence="7"/>
<keyword evidence="6 7" id="KW-0012">Acyltransferase</keyword>
<protein>
    <recommendedName>
        <fullName evidence="7">2,3,4,5-tetrahydropyridine-2,6-dicarboxylate N-acetyltransferase</fullName>
        <ecNumber evidence="7">2.3.1.89</ecNumber>
    </recommendedName>
    <alternativeName>
        <fullName evidence="7">Tetrahydrodipicolinate N-acetyltransferase</fullName>
        <shortName evidence="7">THP acetyltransferase</shortName>
        <shortName evidence="7">Tetrahydropicolinate acetylase</shortName>
    </alternativeName>
</protein>
<keyword evidence="4 7" id="KW-0220">Diaminopimelate biosynthesis</keyword>
<evidence type="ECO:0000256" key="2">
    <source>
        <dbReference type="ARBA" id="ARBA00022679"/>
    </source>
</evidence>
<comment type="function">
    <text evidence="7">Catalyzes the transfer of an acetyl group from acetyl-CoA to tetrahydrodipicolinate.</text>
</comment>
<dbReference type="InterPro" id="IPR011004">
    <property type="entry name" value="Trimer_LpxA-like_sf"/>
</dbReference>
<name>A0A1M6YGV9_9FIRM</name>
<dbReference type="NCBIfam" id="TIGR03532">
    <property type="entry name" value="DapD_Ac"/>
    <property type="match status" value="1"/>
</dbReference>
<evidence type="ECO:0000256" key="1">
    <source>
        <dbReference type="ARBA" id="ARBA00022605"/>
    </source>
</evidence>
<keyword evidence="10" id="KW-1185">Reference proteome</keyword>
<comment type="pathway">
    <text evidence="7">Amino-acid biosynthesis; L-lysine biosynthesis via DAP pathway; LL-2,6-diaminopimelate from (S)-tetrahydrodipicolinate (acetylase route): step 1/3.</text>
</comment>
<dbReference type="GO" id="GO:0019877">
    <property type="term" value="P:diaminopimelate biosynthetic process"/>
    <property type="evidence" value="ECO:0007669"/>
    <property type="project" value="UniProtKB-UniRule"/>
</dbReference>
<sequence>MDYDMTNPYEIAKYIKEAKKATPVKVYVKGDLSGASAEGVKVFGQGDFWILMGDHAAVQALLDSKKDAIVDCAMEYDRRNSAVPMLDITGVEARIEPGAFIRDRVSIGKNAVVMMGAVINIGAEIGEGSMVDMNAVLGARATVGKNVHVGAGAVLAGVLEPPSATPVIVEDGVMIGANAVVLEGVRIGANAVVAAGAVVTEDVPAGAVVAGSPAKVIKMKDEKTEGKTQLMEDLRK</sequence>
<evidence type="ECO:0000256" key="7">
    <source>
        <dbReference type="HAMAP-Rule" id="MF_01691"/>
    </source>
</evidence>
<dbReference type="GO" id="GO:0047200">
    <property type="term" value="F:tetrahydrodipicolinate N-acetyltransferase activity"/>
    <property type="evidence" value="ECO:0007669"/>
    <property type="project" value="UniProtKB-UniRule"/>
</dbReference>
<dbReference type="PANTHER" id="PTHR43300">
    <property type="entry name" value="ACETYLTRANSFERASE"/>
    <property type="match status" value="1"/>
</dbReference>
<dbReference type="GeneID" id="78177692"/>
<feature type="domain" description="2,3,4,5-tetrahydropyridine-2,6-dicarboxylate N-acetyltransferase N-terminal" evidence="8">
    <location>
        <begin position="6"/>
        <end position="88"/>
    </location>
</feature>
<dbReference type="PANTHER" id="PTHR43300:SF10">
    <property type="entry name" value="2,3,4,5-TETRAHYDROPYRIDINE-2,6-DICARBOXYLATE N-ACETYLTRANSFERASE"/>
    <property type="match status" value="1"/>
</dbReference>
<proteinExistence type="inferred from homology"/>
<keyword evidence="3 7" id="KW-0677">Repeat</keyword>
<dbReference type="OrthoDB" id="9788080at2"/>
<dbReference type="Gene3D" id="2.160.10.10">
    <property type="entry name" value="Hexapeptide repeat proteins"/>
    <property type="match status" value="1"/>
</dbReference>
<dbReference type="Pfam" id="PF00132">
    <property type="entry name" value="Hexapep"/>
    <property type="match status" value="1"/>
</dbReference>
<dbReference type="InterPro" id="IPR001451">
    <property type="entry name" value="Hexapep"/>
</dbReference>
<dbReference type="AlphaFoldDB" id="A0A1M6YGV9"/>
<comment type="catalytic activity">
    <reaction evidence="7">
        <text>(S)-2,3,4,5-tetrahydrodipicolinate + acetyl-CoA + H2O = L-2-acetamido-6-oxoheptanedioate + CoA</text>
        <dbReference type="Rhea" id="RHEA:13085"/>
        <dbReference type="ChEBI" id="CHEBI:15377"/>
        <dbReference type="ChEBI" id="CHEBI:16845"/>
        <dbReference type="ChEBI" id="CHEBI:57287"/>
        <dbReference type="ChEBI" id="CHEBI:57288"/>
        <dbReference type="ChEBI" id="CHEBI:58117"/>
        <dbReference type="EC" id="2.3.1.89"/>
    </reaction>
</comment>
<keyword evidence="2 7" id="KW-0808">Transferase</keyword>
<evidence type="ECO:0000259" key="8">
    <source>
        <dbReference type="Pfam" id="PF08503"/>
    </source>
</evidence>
<dbReference type="PROSITE" id="PS00101">
    <property type="entry name" value="HEXAPEP_TRANSFERASES"/>
    <property type="match status" value="1"/>
</dbReference>